<feature type="domain" description="Glycosyl hydrolase family 13 catalytic" evidence="1">
    <location>
        <begin position="97"/>
        <end position="241"/>
    </location>
</feature>
<comment type="caution">
    <text evidence="2">The sequence shown here is derived from an EMBL/GenBank/DDBJ whole genome shotgun (WGS) entry which is preliminary data.</text>
</comment>
<dbReference type="Proteomes" id="UP000040578">
    <property type="component" value="Unassembled WGS sequence"/>
</dbReference>
<dbReference type="GO" id="GO:0016798">
    <property type="term" value="F:hydrolase activity, acting on glycosyl bonds"/>
    <property type="evidence" value="ECO:0007669"/>
    <property type="project" value="UniProtKB-KW"/>
</dbReference>
<proteinExistence type="predicted"/>
<keyword evidence="3" id="KW-1185">Reference proteome</keyword>
<dbReference type="Gene3D" id="3.20.20.80">
    <property type="entry name" value="Glycosidases"/>
    <property type="match status" value="2"/>
</dbReference>
<evidence type="ECO:0000313" key="2">
    <source>
        <dbReference type="EMBL" id="CNE53833.1"/>
    </source>
</evidence>
<keyword evidence="2" id="KW-0326">Glycosidase</keyword>
<dbReference type="PANTHER" id="PTHR10357">
    <property type="entry name" value="ALPHA-AMYLASE FAMILY MEMBER"/>
    <property type="match status" value="1"/>
</dbReference>
<dbReference type="InterPro" id="IPR006047">
    <property type="entry name" value="GH13_cat_dom"/>
</dbReference>
<gene>
    <name evidence="2" type="ORF">ERS137967_01845</name>
</gene>
<dbReference type="SUPFAM" id="SSF51445">
    <property type="entry name" value="(Trans)glycosidases"/>
    <property type="match status" value="2"/>
</dbReference>
<accession>A0ABM9SGE0</accession>
<dbReference type="RefSeq" id="WP_157045489.1">
    <property type="nucleotide sequence ID" value="NZ_CPYD01000005.1"/>
</dbReference>
<protein>
    <submittedName>
        <fullName evidence="2">Glycosidase</fullName>
    </submittedName>
</protein>
<reference evidence="2 3" key="1">
    <citation type="submission" date="2015-03" db="EMBL/GenBank/DDBJ databases">
        <authorList>
            <consortium name="Pathogen Informatics"/>
            <person name="Murphy D."/>
        </authorList>
    </citation>
    <scope>NUCLEOTIDE SEQUENCE [LARGE SCALE GENOMIC DNA]</scope>
    <source>
        <strain evidence="3">type strain: CIP110231</strain>
    </source>
</reference>
<dbReference type="Pfam" id="PF00128">
    <property type="entry name" value="Alpha-amylase"/>
    <property type="match status" value="1"/>
</dbReference>
<dbReference type="EMBL" id="CPYD01000005">
    <property type="protein sequence ID" value="CNE53833.1"/>
    <property type="molecule type" value="Genomic_DNA"/>
</dbReference>
<name>A0ABM9SGE0_9GAMM</name>
<sequence length="335" mass="36646">MLPARAVPHPTLYRVHPISFRDGNGDGMGDYRGLLGALTYLNALSIDGLVVPQDMQPCEQTAQRLAEQGLAVWINPQTKTGSEALQQPLLQGALAQQVVPFSSEKLVAVLAERRATLSQSVWSTGDAERPRVVSNWGQGDLRSADAFLTLLALLPAPIALYQGEELGLPHAASLQEPQGAQTPMPWHEAPEQATAGEIHWYQRVAIEHRAMAISRQQQDPDSTLRFCQTLLALRRQSVIQQGQLAEISQQNGVIRLFITQQDQCVEALINLQPYTQTATPSEATLPVAWRHGAQRESHQSAGSHRWVMPGFASAIFLQSDSHEKVVCASKGVTHG</sequence>
<keyword evidence="2" id="KW-0378">Hydrolase</keyword>
<evidence type="ECO:0000313" key="3">
    <source>
        <dbReference type="Proteomes" id="UP000040578"/>
    </source>
</evidence>
<dbReference type="InterPro" id="IPR017853">
    <property type="entry name" value="GH"/>
</dbReference>
<organism evidence="2 3">
    <name type="scientific">Yersinia nurmii</name>
    <dbReference type="NCBI Taxonomy" id="685706"/>
    <lineage>
        <taxon>Bacteria</taxon>
        <taxon>Pseudomonadati</taxon>
        <taxon>Pseudomonadota</taxon>
        <taxon>Gammaproteobacteria</taxon>
        <taxon>Enterobacterales</taxon>
        <taxon>Yersiniaceae</taxon>
        <taxon>Yersinia</taxon>
    </lineage>
</organism>
<evidence type="ECO:0000259" key="1">
    <source>
        <dbReference type="Pfam" id="PF00128"/>
    </source>
</evidence>
<dbReference type="PANTHER" id="PTHR10357:SF179">
    <property type="entry name" value="NEUTRAL AND BASIC AMINO ACID TRANSPORT PROTEIN RBAT"/>
    <property type="match status" value="1"/>
</dbReference>